<accession>A0A4S8K046</accession>
<gene>
    <name evidence="2" type="ORF">C4D60_Mb05t31010</name>
</gene>
<sequence>MGKHRSRSQRGGTRGRGHLISDRPPLWPSRRLQSLPARRTRTCSLICKSLLILIDAVVPIEFLWVPLSAFVAVVADDDDAPLERLEGEGGTGDVKFPEAQGDAAGVVPTIKIQEHAGNDKSYLWHGAVMAN</sequence>
<proteinExistence type="predicted"/>
<feature type="region of interest" description="Disordered" evidence="1">
    <location>
        <begin position="1"/>
        <end position="25"/>
    </location>
</feature>
<protein>
    <submittedName>
        <fullName evidence="2">Uncharacterized protein</fullName>
    </submittedName>
</protein>
<feature type="compositionally biased region" description="Basic residues" evidence="1">
    <location>
        <begin position="1"/>
        <end position="17"/>
    </location>
</feature>
<dbReference type="AlphaFoldDB" id="A0A4S8K046"/>
<name>A0A4S8K046_MUSBA</name>
<dbReference type="Proteomes" id="UP000317650">
    <property type="component" value="Chromosome 5"/>
</dbReference>
<organism evidence="2 3">
    <name type="scientific">Musa balbisiana</name>
    <name type="common">Banana</name>
    <dbReference type="NCBI Taxonomy" id="52838"/>
    <lineage>
        <taxon>Eukaryota</taxon>
        <taxon>Viridiplantae</taxon>
        <taxon>Streptophyta</taxon>
        <taxon>Embryophyta</taxon>
        <taxon>Tracheophyta</taxon>
        <taxon>Spermatophyta</taxon>
        <taxon>Magnoliopsida</taxon>
        <taxon>Liliopsida</taxon>
        <taxon>Zingiberales</taxon>
        <taxon>Musaceae</taxon>
        <taxon>Musa</taxon>
    </lineage>
</organism>
<evidence type="ECO:0000256" key="1">
    <source>
        <dbReference type="SAM" id="MobiDB-lite"/>
    </source>
</evidence>
<keyword evidence="3" id="KW-1185">Reference proteome</keyword>
<reference evidence="2 3" key="1">
    <citation type="journal article" date="2019" name="Nat. Plants">
        <title>Genome sequencing of Musa balbisiana reveals subgenome evolution and function divergence in polyploid bananas.</title>
        <authorList>
            <person name="Yao X."/>
        </authorList>
    </citation>
    <scope>NUCLEOTIDE SEQUENCE [LARGE SCALE GENOMIC DNA]</scope>
    <source>
        <strain evidence="3">cv. DH-PKW</strain>
        <tissue evidence="2">Leaves</tissue>
    </source>
</reference>
<evidence type="ECO:0000313" key="2">
    <source>
        <dbReference type="EMBL" id="THU68036.1"/>
    </source>
</evidence>
<comment type="caution">
    <text evidence="2">The sequence shown here is derived from an EMBL/GenBank/DDBJ whole genome shotgun (WGS) entry which is preliminary data.</text>
</comment>
<evidence type="ECO:0000313" key="3">
    <source>
        <dbReference type="Proteomes" id="UP000317650"/>
    </source>
</evidence>
<dbReference type="EMBL" id="PYDT01000003">
    <property type="protein sequence ID" value="THU68036.1"/>
    <property type="molecule type" value="Genomic_DNA"/>
</dbReference>